<dbReference type="EC" id="2.7.1.180" evidence="1 10"/>
<keyword evidence="12" id="KW-0732">Signal</keyword>
<dbReference type="Pfam" id="PF02424">
    <property type="entry name" value="ApbE"/>
    <property type="match status" value="1"/>
</dbReference>
<dbReference type="GO" id="GO:0016740">
    <property type="term" value="F:transferase activity"/>
    <property type="evidence" value="ECO:0007669"/>
    <property type="project" value="UniProtKB-UniRule"/>
</dbReference>
<keyword evidence="4 10" id="KW-0808">Transferase</keyword>
<feature type="binding site" evidence="11">
    <location>
        <position position="316"/>
    </location>
    <ligand>
        <name>Mg(2+)</name>
        <dbReference type="ChEBI" id="CHEBI:18420"/>
    </ligand>
</feature>
<feature type="signal peptide" evidence="12">
    <location>
        <begin position="1"/>
        <end position="26"/>
    </location>
</feature>
<comment type="cofactor">
    <cofactor evidence="11">
        <name>Mg(2+)</name>
        <dbReference type="ChEBI" id="CHEBI:18420"/>
    </cofactor>
    <cofactor evidence="11">
        <name>Mn(2+)</name>
        <dbReference type="ChEBI" id="CHEBI:29035"/>
    </cofactor>
    <text evidence="11">Magnesium. Can also use manganese.</text>
</comment>
<protein>
    <recommendedName>
        <fullName evidence="2 10">FAD:protein FMN transferase</fullName>
        <ecNumber evidence="1 10">2.7.1.180</ecNumber>
    </recommendedName>
    <alternativeName>
        <fullName evidence="8 10">Flavin transferase</fullName>
    </alternativeName>
</protein>
<evidence type="ECO:0000256" key="8">
    <source>
        <dbReference type="ARBA" id="ARBA00031306"/>
    </source>
</evidence>
<proteinExistence type="inferred from homology"/>
<keyword evidence="12" id="KW-0472">Membrane</keyword>
<comment type="catalytic activity">
    <reaction evidence="9 10 12">
        <text>L-threonyl-[protein] + FAD = FMN-L-threonyl-[protein] + AMP + H(+)</text>
        <dbReference type="Rhea" id="RHEA:36847"/>
        <dbReference type="Rhea" id="RHEA-COMP:11060"/>
        <dbReference type="Rhea" id="RHEA-COMP:11061"/>
        <dbReference type="ChEBI" id="CHEBI:15378"/>
        <dbReference type="ChEBI" id="CHEBI:30013"/>
        <dbReference type="ChEBI" id="CHEBI:57692"/>
        <dbReference type="ChEBI" id="CHEBI:74257"/>
        <dbReference type="ChEBI" id="CHEBI:456215"/>
        <dbReference type="EC" id="2.7.1.180"/>
    </reaction>
</comment>
<reference evidence="13 14" key="1">
    <citation type="submission" date="2021-10" db="EMBL/GenBank/DDBJ databases">
        <title>Anaerobic single-cell dispensing facilitates the cultivation of human gut bacteria.</title>
        <authorList>
            <person name="Afrizal A."/>
        </authorList>
    </citation>
    <scope>NUCLEOTIDE SEQUENCE [LARGE SCALE GENOMIC DNA]</scope>
    <source>
        <strain evidence="13 14">CLA-AA-H273</strain>
    </source>
</reference>
<feature type="binding site" evidence="11">
    <location>
        <position position="197"/>
    </location>
    <ligand>
        <name>Mg(2+)</name>
        <dbReference type="ChEBI" id="CHEBI:18420"/>
    </ligand>
</feature>
<name>A0AAE3A083_9FIRM</name>
<keyword evidence="3 10" id="KW-0285">Flavoprotein</keyword>
<evidence type="ECO:0000313" key="14">
    <source>
        <dbReference type="Proteomes" id="UP001197795"/>
    </source>
</evidence>
<dbReference type="GO" id="GO:0046872">
    <property type="term" value="F:metal ion binding"/>
    <property type="evidence" value="ECO:0007669"/>
    <property type="project" value="UniProtKB-UniRule"/>
</dbReference>
<gene>
    <name evidence="13" type="ORF">LKD75_14390</name>
</gene>
<evidence type="ECO:0000256" key="5">
    <source>
        <dbReference type="ARBA" id="ARBA00022723"/>
    </source>
</evidence>
<dbReference type="InterPro" id="IPR003374">
    <property type="entry name" value="ApbE-like_sf"/>
</dbReference>
<sequence length="363" mass="39148">MKKYLKTPRVLRRATLLAMLPVFFLAGCGQKTECEKSIDTAMGTVISQTVYVTGNSATTTNSEINEKITDVLLQKLNDLEQKELSWRLESAEVARINAAAGEGQTSVSPAMSEWLGRCRQISEESAGAFDVSIGRLSRLWDIDTWAAAGDSGDYELPRQEEIAEALATTGWQKIQLEQQADGDSVSIPAEMQLDLGAVGKGVALDEILKTLEAHPEVSGAVISVGGSILTYGSKPEGGAWQIAVTDPLDPSESVGVLTLDGGHCVSTSGDYERYVEVDGVRYHHILDPRTGSPAHSDVAGVTIVTKDGFLSDALSTACFVLGQEEGQKLLEKYDAEGLFIDHEGTITMTEGMRQYFHLSNSQK</sequence>
<dbReference type="PROSITE" id="PS51257">
    <property type="entry name" value="PROKAR_LIPOPROTEIN"/>
    <property type="match status" value="1"/>
</dbReference>
<keyword evidence="6 10" id="KW-0274">FAD</keyword>
<feature type="binding site" evidence="11">
    <location>
        <position position="312"/>
    </location>
    <ligand>
        <name>Mg(2+)</name>
        <dbReference type="ChEBI" id="CHEBI:18420"/>
    </ligand>
</feature>
<comment type="similarity">
    <text evidence="10 12">Belongs to the ApbE family.</text>
</comment>
<comment type="subcellular location">
    <subcellularLocation>
        <location evidence="12">Cell inner membrane</location>
        <topology evidence="12">Lipid-anchor</topology>
        <orientation evidence="12">Periplasmic side</orientation>
    </subcellularLocation>
</comment>
<evidence type="ECO:0000256" key="9">
    <source>
        <dbReference type="ARBA" id="ARBA00048540"/>
    </source>
</evidence>
<keyword evidence="14" id="KW-1185">Reference proteome</keyword>
<accession>A0AAE3A083</accession>
<dbReference type="PANTHER" id="PTHR30040:SF2">
    <property type="entry name" value="FAD:PROTEIN FMN TRANSFERASE"/>
    <property type="match status" value="1"/>
</dbReference>
<dbReference type="RefSeq" id="WP_227733738.1">
    <property type="nucleotide sequence ID" value="NZ_JAJEPV010000043.1"/>
</dbReference>
<keyword evidence="12" id="KW-0449">Lipoprotein</keyword>
<dbReference type="EMBL" id="JAJEPV010000043">
    <property type="protein sequence ID" value="MCC2120761.1"/>
    <property type="molecule type" value="Genomic_DNA"/>
</dbReference>
<dbReference type="PIRSF" id="PIRSF006268">
    <property type="entry name" value="ApbE"/>
    <property type="match status" value="1"/>
</dbReference>
<keyword evidence="12" id="KW-0997">Cell inner membrane</keyword>
<evidence type="ECO:0000313" key="13">
    <source>
        <dbReference type="EMBL" id="MCC2120761.1"/>
    </source>
</evidence>
<evidence type="ECO:0000256" key="2">
    <source>
        <dbReference type="ARBA" id="ARBA00016337"/>
    </source>
</evidence>
<evidence type="ECO:0000256" key="4">
    <source>
        <dbReference type="ARBA" id="ARBA00022679"/>
    </source>
</evidence>
<evidence type="ECO:0000256" key="11">
    <source>
        <dbReference type="PIRSR" id="PIRSR006268-2"/>
    </source>
</evidence>
<comment type="function">
    <text evidence="12">Flavin transferase that catalyzes the transfer of the FMN moiety of FAD and its covalent binding to the hydroxyl group of a threonine residue in a target flavoprotein.</text>
</comment>
<evidence type="ECO:0000256" key="1">
    <source>
        <dbReference type="ARBA" id="ARBA00011955"/>
    </source>
</evidence>
<dbReference type="AlphaFoldDB" id="A0AAE3A083"/>
<evidence type="ECO:0000256" key="10">
    <source>
        <dbReference type="PIRNR" id="PIRNR006268"/>
    </source>
</evidence>
<organism evidence="13 14">
    <name type="scientific">Waltera acetigignens</name>
    <dbReference type="NCBI Taxonomy" id="2981769"/>
    <lineage>
        <taxon>Bacteria</taxon>
        <taxon>Bacillati</taxon>
        <taxon>Bacillota</taxon>
        <taxon>Clostridia</taxon>
        <taxon>Lachnospirales</taxon>
        <taxon>Lachnospiraceae</taxon>
        <taxon>Waltera</taxon>
    </lineage>
</organism>
<dbReference type="PANTHER" id="PTHR30040">
    <property type="entry name" value="THIAMINE BIOSYNTHESIS LIPOPROTEIN APBE"/>
    <property type="match status" value="1"/>
</dbReference>
<dbReference type="Gene3D" id="3.10.520.10">
    <property type="entry name" value="ApbE-like domains"/>
    <property type="match status" value="1"/>
</dbReference>
<evidence type="ECO:0000256" key="3">
    <source>
        <dbReference type="ARBA" id="ARBA00022630"/>
    </source>
</evidence>
<evidence type="ECO:0000256" key="12">
    <source>
        <dbReference type="RuleBase" id="RU363002"/>
    </source>
</evidence>
<keyword evidence="7 10" id="KW-0460">Magnesium</keyword>
<keyword evidence="12" id="KW-1003">Cell membrane</keyword>
<evidence type="ECO:0000256" key="6">
    <source>
        <dbReference type="ARBA" id="ARBA00022827"/>
    </source>
</evidence>
<keyword evidence="5 10" id="KW-0479">Metal-binding</keyword>
<evidence type="ECO:0000256" key="7">
    <source>
        <dbReference type="ARBA" id="ARBA00022842"/>
    </source>
</evidence>
<dbReference type="Proteomes" id="UP001197795">
    <property type="component" value="Unassembled WGS sequence"/>
</dbReference>
<dbReference type="GO" id="GO:0005886">
    <property type="term" value="C:plasma membrane"/>
    <property type="evidence" value="ECO:0007669"/>
    <property type="project" value="UniProtKB-SubCell"/>
</dbReference>
<dbReference type="SUPFAM" id="SSF143631">
    <property type="entry name" value="ApbE-like"/>
    <property type="match status" value="1"/>
</dbReference>
<feature type="chain" id="PRO_5041777746" description="FAD:protein FMN transferase" evidence="12">
    <location>
        <begin position="27"/>
        <end position="363"/>
    </location>
</feature>
<comment type="caution">
    <text evidence="13">The sequence shown here is derived from an EMBL/GenBank/DDBJ whole genome shotgun (WGS) entry which is preliminary data.</text>
</comment>
<dbReference type="InterPro" id="IPR024932">
    <property type="entry name" value="ApbE"/>
</dbReference>